<organism evidence="1">
    <name type="scientific">Podoviridae sp. ct7Ex2</name>
    <dbReference type="NCBI Taxonomy" id="2827722"/>
    <lineage>
        <taxon>Viruses</taxon>
        <taxon>Duplodnaviria</taxon>
        <taxon>Heunggongvirae</taxon>
        <taxon>Uroviricota</taxon>
        <taxon>Caudoviricetes</taxon>
    </lineage>
</organism>
<proteinExistence type="predicted"/>
<dbReference type="EMBL" id="BK032576">
    <property type="protein sequence ID" value="DAF48874.1"/>
    <property type="molecule type" value="Genomic_DNA"/>
</dbReference>
<reference evidence="1" key="1">
    <citation type="journal article" date="2021" name="Proc. Natl. Acad. Sci. U.S.A.">
        <title>A Catalog of Tens of Thousands of Viruses from Human Metagenomes Reveals Hidden Associations with Chronic Diseases.</title>
        <authorList>
            <person name="Tisza M.J."/>
            <person name="Buck C.B."/>
        </authorList>
    </citation>
    <scope>NUCLEOTIDE SEQUENCE</scope>
    <source>
        <strain evidence="1">Ct7Ex2</strain>
    </source>
</reference>
<sequence>MGERFFASTNGFRLGLDWSKPAESIDMQSLTQAINCEYSPTDGALQTVPGVRTVYTHTADIESLYYDNYRKQYYFSCGRDLYKTADFTTVSKLGTLTGNSIPKYHAFDHDILIASGGKLQTVSGAGVLSTVNESPDCEFVSSHSGSVMVASIYGHRLTWSAVGDYKSWKTNTNDASSAQYVEVGYKDPGCIVSIDFLSKAIIVYKEYGRAYQVVGNPHEKTLAVYPLSETALCCGSSISIDDRSYYLGDVGLMSFIPTNTYANIQPSEVGLNINAQLTTITSEQARMWHIPGRKQLWIKPGRNQDIFIYHYLPRYEDGRGVFTSRSFVHDLHDVMTVGKNIYIAYGNKIGILDSSIDTDDGEQITTSIISGNRLAQRLFLLLFSYNFVSSNRIEGYGSITISDKRAKPVTFKAAGTKLYYANEKLINAIGRLNSNEYTKVNKIGGRANRHLQIKIFVAKGAIALRQFDYTYEEV</sequence>
<evidence type="ECO:0000313" key="1">
    <source>
        <dbReference type="EMBL" id="DAF48874.1"/>
    </source>
</evidence>
<accession>A0A8S5SDV2</accession>
<name>A0A8S5SDV2_9CAUD</name>
<protein>
    <submittedName>
        <fullName evidence="1">Stabilization protein</fullName>
    </submittedName>
</protein>